<organism evidence="15 16">
    <name type="scientific">Mesobacterium hydrothermale</name>
    <dbReference type="NCBI Taxonomy" id="3111907"/>
    <lineage>
        <taxon>Bacteria</taxon>
        <taxon>Pseudomonadati</taxon>
        <taxon>Pseudomonadota</taxon>
        <taxon>Alphaproteobacteria</taxon>
        <taxon>Rhodobacterales</taxon>
        <taxon>Roseobacteraceae</taxon>
        <taxon>Mesobacterium</taxon>
    </lineage>
</organism>
<dbReference type="Pfam" id="PF08245">
    <property type="entry name" value="Mur_ligase_M"/>
    <property type="match status" value="1"/>
</dbReference>
<proteinExistence type="inferred from homology"/>
<evidence type="ECO:0000256" key="7">
    <source>
        <dbReference type="ARBA" id="ARBA00022984"/>
    </source>
</evidence>
<dbReference type="HAMAP" id="MF_02019">
    <property type="entry name" value="MurF"/>
    <property type="match status" value="1"/>
</dbReference>
<evidence type="ECO:0000313" key="15">
    <source>
        <dbReference type="EMBL" id="MEC3859988.1"/>
    </source>
</evidence>
<keyword evidence="6 10" id="KW-0133">Cell shape</keyword>
<feature type="domain" description="Mur ligase C-terminal" evidence="13">
    <location>
        <begin position="331"/>
        <end position="457"/>
    </location>
</feature>
<comment type="similarity">
    <text evidence="10">Belongs to the MurCDEF family. MurF subfamily.</text>
</comment>
<accession>A0ABU6HEU9</accession>
<keyword evidence="4 10" id="KW-0547">Nucleotide-binding</keyword>
<dbReference type="PANTHER" id="PTHR43024">
    <property type="entry name" value="UDP-N-ACETYLMURAMOYL-TRIPEPTIDE--D-ALANYL-D-ALANINE LIGASE"/>
    <property type="match status" value="1"/>
</dbReference>
<evidence type="ECO:0000256" key="6">
    <source>
        <dbReference type="ARBA" id="ARBA00022960"/>
    </source>
</evidence>
<evidence type="ECO:0000256" key="10">
    <source>
        <dbReference type="HAMAP-Rule" id="MF_02019"/>
    </source>
</evidence>
<dbReference type="InterPro" id="IPR013221">
    <property type="entry name" value="Mur_ligase_cen"/>
</dbReference>
<evidence type="ECO:0000256" key="4">
    <source>
        <dbReference type="ARBA" id="ARBA00022741"/>
    </source>
</evidence>
<dbReference type="Pfam" id="PF01225">
    <property type="entry name" value="Mur_ligase"/>
    <property type="match status" value="1"/>
</dbReference>
<dbReference type="InterPro" id="IPR036615">
    <property type="entry name" value="Mur_ligase_C_dom_sf"/>
</dbReference>
<evidence type="ECO:0000256" key="5">
    <source>
        <dbReference type="ARBA" id="ARBA00022840"/>
    </source>
</evidence>
<evidence type="ECO:0000256" key="1">
    <source>
        <dbReference type="ARBA" id="ARBA00022490"/>
    </source>
</evidence>
<keyword evidence="16" id="KW-1185">Reference proteome</keyword>
<evidence type="ECO:0000256" key="11">
    <source>
        <dbReference type="RuleBase" id="RU004136"/>
    </source>
</evidence>
<keyword evidence="8 10" id="KW-0131">Cell cycle</keyword>
<evidence type="ECO:0000259" key="14">
    <source>
        <dbReference type="Pfam" id="PF08245"/>
    </source>
</evidence>
<keyword evidence="9 10" id="KW-0961">Cell wall biogenesis/degradation</keyword>
<dbReference type="EC" id="6.3.2.10" evidence="10 11"/>
<evidence type="ECO:0000259" key="12">
    <source>
        <dbReference type="Pfam" id="PF01225"/>
    </source>
</evidence>
<evidence type="ECO:0000259" key="13">
    <source>
        <dbReference type="Pfam" id="PF02875"/>
    </source>
</evidence>
<dbReference type="InterPro" id="IPR004101">
    <property type="entry name" value="Mur_ligase_C"/>
</dbReference>
<comment type="function">
    <text evidence="10 11">Involved in cell wall formation. Catalyzes the final step in the synthesis of UDP-N-acetylmuramoyl-pentapeptide, the precursor of murein.</text>
</comment>
<comment type="catalytic activity">
    <reaction evidence="10 11">
        <text>D-alanyl-D-alanine + UDP-N-acetyl-alpha-D-muramoyl-L-alanyl-gamma-D-glutamyl-meso-2,6-diaminopimelate + ATP = UDP-N-acetyl-alpha-D-muramoyl-L-alanyl-gamma-D-glutamyl-meso-2,6-diaminopimeloyl-D-alanyl-D-alanine + ADP + phosphate + H(+)</text>
        <dbReference type="Rhea" id="RHEA:28374"/>
        <dbReference type="ChEBI" id="CHEBI:15378"/>
        <dbReference type="ChEBI" id="CHEBI:30616"/>
        <dbReference type="ChEBI" id="CHEBI:43474"/>
        <dbReference type="ChEBI" id="CHEBI:57822"/>
        <dbReference type="ChEBI" id="CHEBI:61386"/>
        <dbReference type="ChEBI" id="CHEBI:83905"/>
        <dbReference type="ChEBI" id="CHEBI:456216"/>
        <dbReference type="EC" id="6.3.2.10"/>
    </reaction>
</comment>
<keyword evidence="5 10" id="KW-0067">ATP-binding</keyword>
<sequence length="485" mass="51825">MTTLWTSEEAARATAGRNTADWSASGVSIDTRTIQPGDLFVALKAARDGHDFVAQALEKGAAAALVTHVPEGVAADAPLLIVPDVLQALEAMGIAARARLSRRARVVAVTGSVGKTSTKEMLRTVLGGQGRVHAAEASYNNHWGVPLTLARMPRDVDFAVIEIGMNHPGEIAPLARMARPHVAMVTIVAPAHLAAFESLDGIAREKASIFEGLEPGGVAVYNGDLPVSHTLREIGARFAKRLISFGEQAVNHHRVHEVRIGDSTTVAQGRAWRSPVLYKVSVPGRHFAVNAMGVIAVVSALRLNRAVAVNDLGRWSPGAGRGLREVITLDLVNTEQTVELIDDAYNANPASLGASLEVLAAAVPADGLGRITHGRRIAYLGDMKELGETEAELHRAVANHPAMARIDLVHCVGPLMRHLWQALPDDKRGHWTETSAQMAERIRHDLDAGDVVLVKGSLSMALARVVDAIRKMGQSRARHDSEGTD</sequence>
<keyword evidence="3 10" id="KW-0132">Cell division</keyword>
<evidence type="ECO:0000256" key="2">
    <source>
        <dbReference type="ARBA" id="ARBA00022598"/>
    </source>
</evidence>
<dbReference type="SUPFAM" id="SSF53244">
    <property type="entry name" value="MurD-like peptide ligases, peptide-binding domain"/>
    <property type="match status" value="1"/>
</dbReference>
<dbReference type="InterPro" id="IPR036565">
    <property type="entry name" value="Mur-like_cat_sf"/>
</dbReference>
<name>A0ABU6HEU9_9RHOB</name>
<comment type="caution">
    <text evidence="15">The sequence shown here is derived from an EMBL/GenBank/DDBJ whole genome shotgun (WGS) entry which is preliminary data.</text>
</comment>
<dbReference type="Gene3D" id="3.40.1390.10">
    <property type="entry name" value="MurE/MurF, N-terminal domain"/>
    <property type="match status" value="1"/>
</dbReference>
<dbReference type="InterPro" id="IPR051046">
    <property type="entry name" value="MurCDEF_CellWall_CoF430Synth"/>
</dbReference>
<evidence type="ECO:0000313" key="16">
    <source>
        <dbReference type="Proteomes" id="UP001348149"/>
    </source>
</evidence>
<gene>
    <name evidence="10 15" type="primary">murF</name>
    <name evidence="15" type="ORF">VK792_01710</name>
</gene>
<dbReference type="GO" id="GO:0016874">
    <property type="term" value="F:ligase activity"/>
    <property type="evidence" value="ECO:0007669"/>
    <property type="project" value="UniProtKB-KW"/>
</dbReference>
<dbReference type="EMBL" id="JAYLLH010000002">
    <property type="protein sequence ID" value="MEC3859988.1"/>
    <property type="molecule type" value="Genomic_DNA"/>
</dbReference>
<dbReference type="Gene3D" id="3.40.1190.10">
    <property type="entry name" value="Mur-like, catalytic domain"/>
    <property type="match status" value="1"/>
</dbReference>
<dbReference type="SUPFAM" id="SSF53623">
    <property type="entry name" value="MurD-like peptide ligases, catalytic domain"/>
    <property type="match status" value="1"/>
</dbReference>
<feature type="binding site" evidence="10">
    <location>
        <begin position="111"/>
        <end position="117"/>
    </location>
    <ligand>
        <name>ATP</name>
        <dbReference type="ChEBI" id="CHEBI:30616"/>
    </ligand>
</feature>
<evidence type="ECO:0000256" key="9">
    <source>
        <dbReference type="ARBA" id="ARBA00023316"/>
    </source>
</evidence>
<evidence type="ECO:0000256" key="8">
    <source>
        <dbReference type="ARBA" id="ARBA00023306"/>
    </source>
</evidence>
<dbReference type="InterPro" id="IPR035911">
    <property type="entry name" value="MurE/MurF_N"/>
</dbReference>
<dbReference type="NCBIfam" id="TIGR01143">
    <property type="entry name" value="murF"/>
    <property type="match status" value="1"/>
</dbReference>
<evidence type="ECO:0000256" key="3">
    <source>
        <dbReference type="ARBA" id="ARBA00022618"/>
    </source>
</evidence>
<feature type="domain" description="Mur ligase central" evidence="14">
    <location>
        <begin position="109"/>
        <end position="298"/>
    </location>
</feature>
<dbReference type="SUPFAM" id="SSF63418">
    <property type="entry name" value="MurE/MurF N-terminal domain"/>
    <property type="match status" value="1"/>
</dbReference>
<dbReference type="PANTHER" id="PTHR43024:SF1">
    <property type="entry name" value="UDP-N-ACETYLMURAMOYL-TRIPEPTIDE--D-ALANYL-D-ALANINE LIGASE"/>
    <property type="match status" value="1"/>
</dbReference>
<dbReference type="RefSeq" id="WP_326295599.1">
    <property type="nucleotide sequence ID" value="NZ_JAYLLH010000002.1"/>
</dbReference>
<dbReference type="InterPro" id="IPR000713">
    <property type="entry name" value="Mur_ligase_N"/>
</dbReference>
<dbReference type="InterPro" id="IPR005863">
    <property type="entry name" value="UDP-N-AcMur_synth"/>
</dbReference>
<keyword evidence="7 10" id="KW-0573">Peptidoglycan synthesis</keyword>
<dbReference type="Gene3D" id="3.90.190.20">
    <property type="entry name" value="Mur ligase, C-terminal domain"/>
    <property type="match status" value="1"/>
</dbReference>
<feature type="domain" description="Mur ligase N-terminal catalytic" evidence="12">
    <location>
        <begin position="25"/>
        <end position="91"/>
    </location>
</feature>
<protein>
    <recommendedName>
        <fullName evidence="10 11">UDP-N-acetylmuramoyl-tripeptide--D-alanyl-D-alanine ligase</fullName>
        <ecNumber evidence="10 11">6.3.2.10</ecNumber>
    </recommendedName>
    <alternativeName>
        <fullName evidence="10">D-alanyl-D-alanine-adding enzyme</fullName>
    </alternativeName>
</protein>
<dbReference type="Proteomes" id="UP001348149">
    <property type="component" value="Unassembled WGS sequence"/>
</dbReference>
<keyword evidence="1 10" id="KW-0963">Cytoplasm</keyword>
<comment type="pathway">
    <text evidence="10 11">Cell wall biogenesis; peptidoglycan biosynthesis.</text>
</comment>
<dbReference type="Pfam" id="PF02875">
    <property type="entry name" value="Mur_ligase_C"/>
    <property type="match status" value="1"/>
</dbReference>
<reference evidence="15 16" key="1">
    <citation type="submission" date="2024-01" db="EMBL/GenBank/DDBJ databases">
        <title>Mesobacterium rodlantinim sp. nov., isolated from shallow sea hydrothermal systems off Kueishantao Island.</title>
        <authorList>
            <person name="Su Z."/>
            <person name="Tang K."/>
        </authorList>
    </citation>
    <scope>NUCLEOTIDE SEQUENCE [LARGE SCALE GENOMIC DNA]</scope>
    <source>
        <strain evidence="15 16">TK19101</strain>
    </source>
</reference>
<comment type="subcellular location">
    <subcellularLocation>
        <location evidence="10 11">Cytoplasm</location>
    </subcellularLocation>
</comment>
<keyword evidence="2 10" id="KW-0436">Ligase</keyword>